<proteinExistence type="predicted"/>
<evidence type="ECO:0000256" key="3">
    <source>
        <dbReference type="ARBA" id="ARBA00022989"/>
    </source>
</evidence>
<protein>
    <submittedName>
        <fullName evidence="7">Multidrug ABC transporter permease</fullName>
    </submittedName>
</protein>
<evidence type="ECO:0000256" key="4">
    <source>
        <dbReference type="ARBA" id="ARBA00023136"/>
    </source>
</evidence>
<dbReference type="EMBL" id="BAYM01000387">
    <property type="protein sequence ID" value="GAN37942.1"/>
    <property type="molecule type" value="Genomic_DNA"/>
</dbReference>
<dbReference type="Proteomes" id="UP000032552">
    <property type="component" value="Unassembled WGS sequence"/>
</dbReference>
<organism evidence="7 8">
    <name type="scientific">Lacticaseibacillus paracasei NRIC 0644</name>
    <dbReference type="NCBI Taxonomy" id="1435038"/>
    <lineage>
        <taxon>Bacteria</taxon>
        <taxon>Bacillati</taxon>
        <taxon>Bacillota</taxon>
        <taxon>Bacilli</taxon>
        <taxon>Lactobacillales</taxon>
        <taxon>Lactobacillaceae</taxon>
        <taxon>Lacticaseibacillus</taxon>
    </lineage>
</organism>
<sequence length="288" mass="31372">MLAFIKRNLLLFFRNRAGVFFSVLGALIAFVLYLVFLKKNMTGLWPISHPEKLLDPWLIGGTLTITAVTTTQDGLARMIVDRENGNLSDYLLTEASYLRIQFGYLASAVIIGTIMQLLMFGAMSGAFALLDHVVIPWQLTGKIIALALFSSVVWTSFNLLILSFVSRVTTMSGIATIVGTAAGFFAGVYMPIGAVPSGAQALMKMTPFPYNAAAYRQILLQQPLATTFTGKQEAARASFEKMLGVRIDVNGLLSGSHTYLILIGFTLGVSILIFLLARFSRKAALARV</sequence>
<dbReference type="PANTHER" id="PTHR43229">
    <property type="entry name" value="NODULATION PROTEIN J"/>
    <property type="match status" value="1"/>
</dbReference>
<dbReference type="InterPro" id="IPR013525">
    <property type="entry name" value="ABC2_TM"/>
</dbReference>
<reference evidence="8" key="1">
    <citation type="submission" date="2014-05" db="EMBL/GenBank/DDBJ databases">
        <title>Whole genome sequencing of Lactobacillus casei NRIC0644.</title>
        <authorList>
            <person name="Atarashi H."/>
            <person name="Yoshida Y."/>
            <person name="Fujimura S."/>
            <person name="Tanaka N."/>
            <person name="Shiwa Y."/>
            <person name="Yoshikawa H."/>
            <person name="Okada S."/>
            <person name="Nakagawa J."/>
        </authorList>
    </citation>
    <scope>NUCLEOTIDE SEQUENCE [LARGE SCALE GENOMIC DNA]</scope>
    <source>
        <strain evidence="8">NRIC0644</strain>
    </source>
</reference>
<evidence type="ECO:0000256" key="1">
    <source>
        <dbReference type="ARBA" id="ARBA00004141"/>
    </source>
</evidence>
<feature type="transmembrane region" description="Helical" evidence="5">
    <location>
        <begin position="174"/>
        <end position="195"/>
    </location>
</feature>
<dbReference type="GO" id="GO:0140359">
    <property type="term" value="F:ABC-type transporter activity"/>
    <property type="evidence" value="ECO:0007669"/>
    <property type="project" value="InterPro"/>
</dbReference>
<evidence type="ECO:0000259" key="6">
    <source>
        <dbReference type="Pfam" id="PF01061"/>
    </source>
</evidence>
<feature type="transmembrane region" description="Helical" evidence="5">
    <location>
        <begin position="17"/>
        <end position="37"/>
    </location>
</feature>
<evidence type="ECO:0000313" key="7">
    <source>
        <dbReference type="EMBL" id="GAN37942.1"/>
    </source>
</evidence>
<keyword evidence="4 5" id="KW-0472">Membrane</keyword>
<gene>
    <name evidence="7" type="ORF">LC0644_2531</name>
</gene>
<feature type="domain" description="ABC-2 type transporter transmembrane" evidence="6">
    <location>
        <begin position="3"/>
        <end position="219"/>
    </location>
</feature>
<accession>A0A0C9QDT3</accession>
<evidence type="ECO:0000256" key="5">
    <source>
        <dbReference type="SAM" id="Phobius"/>
    </source>
</evidence>
<feature type="transmembrane region" description="Helical" evidence="5">
    <location>
        <begin position="259"/>
        <end position="277"/>
    </location>
</feature>
<evidence type="ECO:0000313" key="8">
    <source>
        <dbReference type="Proteomes" id="UP000032552"/>
    </source>
</evidence>
<dbReference type="GO" id="GO:0016020">
    <property type="term" value="C:membrane"/>
    <property type="evidence" value="ECO:0007669"/>
    <property type="project" value="UniProtKB-SubCell"/>
</dbReference>
<keyword evidence="3 5" id="KW-1133">Transmembrane helix</keyword>
<dbReference type="AlphaFoldDB" id="A0A0C9QDT3"/>
<feature type="transmembrane region" description="Helical" evidence="5">
    <location>
        <begin position="102"/>
        <end position="123"/>
    </location>
</feature>
<comment type="caution">
    <text evidence="7">The sequence shown here is derived from an EMBL/GenBank/DDBJ whole genome shotgun (WGS) entry which is preliminary data.</text>
</comment>
<dbReference type="Pfam" id="PF01061">
    <property type="entry name" value="ABC2_membrane"/>
    <property type="match status" value="1"/>
</dbReference>
<comment type="subcellular location">
    <subcellularLocation>
        <location evidence="1">Membrane</location>
        <topology evidence="1">Multi-pass membrane protein</topology>
    </subcellularLocation>
</comment>
<dbReference type="InterPro" id="IPR051784">
    <property type="entry name" value="Nod_factor_ABC_transporter"/>
</dbReference>
<name>A0A0C9QDT3_LACPA</name>
<keyword evidence="2 5" id="KW-0812">Transmembrane</keyword>
<dbReference type="RefSeq" id="WP_045624506.1">
    <property type="nucleotide sequence ID" value="NZ_BAYM01000387.1"/>
</dbReference>
<feature type="transmembrane region" description="Helical" evidence="5">
    <location>
        <begin position="143"/>
        <end position="162"/>
    </location>
</feature>
<dbReference type="PANTHER" id="PTHR43229:SF2">
    <property type="entry name" value="NODULATION PROTEIN J"/>
    <property type="match status" value="1"/>
</dbReference>
<evidence type="ECO:0000256" key="2">
    <source>
        <dbReference type="ARBA" id="ARBA00022692"/>
    </source>
</evidence>